<sequence length="288" mass="33232">MTSQPNCKMGEYSRTKLLTDDEILQKANLSMDFEELAGLEEIGWRQRSRIQWLKPKDKNIIFFPTELQLSIKDPPLVAGQQLSLDNFCPVLNTDANDEPKILEKSFEASLITTPRTFESNPHKDVMMVEGIPHIRWTEKEVETMNMMENLKYAVVGGLFPQQCAIKRGCQIRLFRNKHILIRLTQREDFINLISKGAFYISSKDGYSYLMRTLIYDSRFKTTEETTKTFTWISFPNLLPTYFAKNCLFSLASAVGRPVQLDLATINRTRPSCARVKVLVDLTVFIQNQ</sequence>
<dbReference type="Pfam" id="PF14111">
    <property type="entry name" value="DUF4283"/>
    <property type="match status" value="1"/>
</dbReference>
<keyword evidence="3" id="KW-1185">Reference proteome</keyword>
<protein>
    <recommendedName>
        <fullName evidence="1">DUF4283 domain-containing protein</fullName>
    </recommendedName>
</protein>
<comment type="caution">
    <text evidence="2">The sequence shown here is derived from an EMBL/GenBank/DDBJ whole genome shotgun (WGS) entry which is preliminary data.</text>
</comment>
<dbReference type="InterPro" id="IPR025558">
    <property type="entry name" value="DUF4283"/>
</dbReference>
<proteinExistence type="predicted"/>
<dbReference type="AlphaFoldDB" id="A0A9J5Y6Y2"/>
<name>A0A9J5Y6Y2_SOLCO</name>
<organism evidence="2 3">
    <name type="scientific">Solanum commersonii</name>
    <name type="common">Commerson's wild potato</name>
    <name type="synonym">Commerson's nightshade</name>
    <dbReference type="NCBI Taxonomy" id="4109"/>
    <lineage>
        <taxon>Eukaryota</taxon>
        <taxon>Viridiplantae</taxon>
        <taxon>Streptophyta</taxon>
        <taxon>Embryophyta</taxon>
        <taxon>Tracheophyta</taxon>
        <taxon>Spermatophyta</taxon>
        <taxon>Magnoliopsida</taxon>
        <taxon>eudicotyledons</taxon>
        <taxon>Gunneridae</taxon>
        <taxon>Pentapetalae</taxon>
        <taxon>asterids</taxon>
        <taxon>lamiids</taxon>
        <taxon>Solanales</taxon>
        <taxon>Solanaceae</taxon>
        <taxon>Solanoideae</taxon>
        <taxon>Solaneae</taxon>
        <taxon>Solanum</taxon>
    </lineage>
</organism>
<dbReference type="PANTHER" id="PTHR31286">
    <property type="entry name" value="GLYCINE-RICH CELL WALL STRUCTURAL PROTEIN 1.8-LIKE"/>
    <property type="match status" value="1"/>
</dbReference>
<dbReference type="OrthoDB" id="1304206at2759"/>
<dbReference type="PANTHER" id="PTHR31286:SF79">
    <property type="entry name" value="N-6 ADENINE-SPECIFIC DNA METHYLASE"/>
    <property type="match status" value="1"/>
</dbReference>
<dbReference type="Proteomes" id="UP000824120">
    <property type="component" value="Chromosome 7"/>
</dbReference>
<evidence type="ECO:0000313" key="3">
    <source>
        <dbReference type="Proteomes" id="UP000824120"/>
    </source>
</evidence>
<reference evidence="2 3" key="1">
    <citation type="submission" date="2020-09" db="EMBL/GenBank/DDBJ databases">
        <title>De no assembly of potato wild relative species, Solanum commersonii.</title>
        <authorList>
            <person name="Cho K."/>
        </authorList>
    </citation>
    <scope>NUCLEOTIDE SEQUENCE [LARGE SCALE GENOMIC DNA]</scope>
    <source>
        <strain evidence="2">LZ3.2</strain>
        <tissue evidence="2">Leaf</tissue>
    </source>
</reference>
<evidence type="ECO:0000313" key="2">
    <source>
        <dbReference type="EMBL" id="KAG5595917.1"/>
    </source>
</evidence>
<dbReference type="EMBL" id="JACXVP010000007">
    <property type="protein sequence ID" value="KAG5595917.1"/>
    <property type="molecule type" value="Genomic_DNA"/>
</dbReference>
<gene>
    <name evidence="2" type="ORF">H5410_037149</name>
</gene>
<accession>A0A9J5Y6Y2</accession>
<feature type="domain" description="DUF4283" evidence="1">
    <location>
        <begin position="152"/>
        <end position="223"/>
    </location>
</feature>
<evidence type="ECO:0000259" key="1">
    <source>
        <dbReference type="Pfam" id="PF14111"/>
    </source>
</evidence>
<dbReference type="InterPro" id="IPR040256">
    <property type="entry name" value="At4g02000-like"/>
</dbReference>